<dbReference type="OrthoDB" id="1109907at2759"/>
<keyword evidence="3" id="KW-0238">DNA-binding</keyword>
<dbReference type="AlphaFoldDB" id="A0A9Q0JBH1"/>
<proteinExistence type="predicted"/>
<dbReference type="Gene3D" id="2.40.330.10">
    <property type="entry name" value="DNA-binding pseudobarrel domain"/>
    <property type="match status" value="3"/>
</dbReference>
<dbReference type="EMBL" id="JAKUCV010004399">
    <property type="protein sequence ID" value="KAJ4835483.1"/>
    <property type="molecule type" value="Genomic_DNA"/>
</dbReference>
<comment type="subcellular location">
    <subcellularLocation>
        <location evidence="1">Nucleus</location>
    </subcellularLocation>
</comment>
<dbReference type="CDD" id="cd10017">
    <property type="entry name" value="B3_DNA"/>
    <property type="match status" value="3"/>
</dbReference>
<dbReference type="GO" id="GO:0003677">
    <property type="term" value="F:DNA binding"/>
    <property type="evidence" value="ECO:0007669"/>
    <property type="project" value="UniProtKB-KW"/>
</dbReference>
<comment type="caution">
    <text evidence="8">The sequence shown here is derived from an EMBL/GenBank/DDBJ whole genome shotgun (WGS) entry which is preliminary data.</text>
</comment>
<evidence type="ECO:0000259" key="7">
    <source>
        <dbReference type="PROSITE" id="PS50863"/>
    </source>
</evidence>
<feature type="domain" description="TF-B3" evidence="7">
    <location>
        <begin position="501"/>
        <end position="596"/>
    </location>
</feature>
<feature type="compositionally biased region" description="Basic and acidic residues" evidence="6">
    <location>
        <begin position="457"/>
        <end position="466"/>
    </location>
</feature>
<keyword evidence="5" id="KW-0539">Nucleus</keyword>
<feature type="compositionally biased region" description="Acidic residues" evidence="6">
    <location>
        <begin position="209"/>
        <end position="222"/>
    </location>
</feature>
<feature type="compositionally biased region" description="Acidic residues" evidence="6">
    <location>
        <begin position="238"/>
        <end position="247"/>
    </location>
</feature>
<evidence type="ECO:0000256" key="5">
    <source>
        <dbReference type="ARBA" id="ARBA00023242"/>
    </source>
</evidence>
<dbReference type="SMART" id="SM01019">
    <property type="entry name" value="B3"/>
    <property type="match status" value="3"/>
</dbReference>
<evidence type="ECO:0000256" key="4">
    <source>
        <dbReference type="ARBA" id="ARBA00023163"/>
    </source>
</evidence>
<dbReference type="InterPro" id="IPR015300">
    <property type="entry name" value="DNA-bd_pseudobarrel_sf"/>
</dbReference>
<evidence type="ECO:0000313" key="9">
    <source>
        <dbReference type="Proteomes" id="UP001141552"/>
    </source>
</evidence>
<keyword evidence="4" id="KW-0804">Transcription</keyword>
<evidence type="ECO:0000256" key="2">
    <source>
        <dbReference type="ARBA" id="ARBA00023015"/>
    </source>
</evidence>
<dbReference type="InterPro" id="IPR003340">
    <property type="entry name" value="B3_DNA-bd"/>
</dbReference>
<keyword evidence="2" id="KW-0805">Transcription regulation</keyword>
<feature type="compositionally biased region" description="Polar residues" evidence="6">
    <location>
        <begin position="177"/>
        <end position="187"/>
    </location>
</feature>
<reference evidence="8" key="1">
    <citation type="submission" date="2022-02" db="EMBL/GenBank/DDBJ databases">
        <authorList>
            <person name="Henning P.M."/>
            <person name="McCubbin A.G."/>
            <person name="Shore J.S."/>
        </authorList>
    </citation>
    <scope>NUCLEOTIDE SEQUENCE</scope>
    <source>
        <strain evidence="8">F60SS</strain>
        <tissue evidence="8">Leaves</tissue>
    </source>
</reference>
<dbReference type="PROSITE" id="PS50863">
    <property type="entry name" value="B3"/>
    <property type="match status" value="3"/>
</dbReference>
<dbReference type="Pfam" id="PF02362">
    <property type="entry name" value="B3"/>
    <property type="match status" value="3"/>
</dbReference>
<evidence type="ECO:0000256" key="3">
    <source>
        <dbReference type="ARBA" id="ARBA00023125"/>
    </source>
</evidence>
<feature type="domain" description="TF-B3" evidence="7">
    <location>
        <begin position="330"/>
        <end position="429"/>
    </location>
</feature>
<protein>
    <recommendedName>
        <fullName evidence="7">TF-B3 domain-containing protein</fullName>
    </recommendedName>
</protein>
<evidence type="ECO:0000313" key="8">
    <source>
        <dbReference type="EMBL" id="KAJ4835483.1"/>
    </source>
</evidence>
<dbReference type="SUPFAM" id="SSF101936">
    <property type="entry name" value="DNA-binding pseudobarrel domain"/>
    <property type="match status" value="3"/>
</dbReference>
<dbReference type="PANTHER" id="PTHR31920">
    <property type="entry name" value="B3 DOMAIN-CONTAINING"/>
    <property type="match status" value="1"/>
</dbReference>
<keyword evidence="9" id="KW-1185">Reference proteome</keyword>
<sequence length="597" mass="66980">MSQERILRSKNSSRSPAKEPLVHFVKWILKDNVEDKKLRLSPMFVDDYGEELSDVAILTVPTGDIVWRVGLTKTDGCIWFEEGWPEFAKHYSVCDGSALVFRYYGMSRFEVLIFAKTACEIKYPVHESSGIHQEVNNSSNPGLFRSKADAQCDNPITNLSSCPAPSKEGMGHGKTPFSENLPDSATVSGRGITENHETFASPERSILEAEQEPSDEEPELIELGERRRDDANNSTQGEGDEEPELIEVGERLRDDASNSTEGKGVVNEMSNSTEGKHKPKKRTRKRKFSNTSHKKTAKALGSDSSRYQQARKEAGLATHVSNFFNPSNANFMLVMGSDHIKGVAAHVPDKFATSYLSEIGSSIKLFAADAVRREWTVGIVPKGDGGGLCFTEGWSDFVKDNNLKEGDVCVFELFKLWETMLKASIFHPSLDGTTNSRHEAGSTENRGETDEAANEYPENRSDEKGMKPICGQKIKSSLSKASIECNNTYDQAKQFRTSKPSFMIILQPSHFSHRRLYLPVGFSLRYLPQSSVDVIVHTDDGRAWHSEIKYDSNNSYFQKGWYRLQKDNNLKKGDILVFELIDDRFFLLKMSVFPAKS</sequence>
<feature type="compositionally biased region" description="Basic and acidic residues" evidence="6">
    <location>
        <begin position="436"/>
        <end position="449"/>
    </location>
</feature>
<feature type="domain" description="TF-B3" evidence="7">
    <location>
        <begin position="23"/>
        <end position="117"/>
    </location>
</feature>
<reference evidence="8" key="2">
    <citation type="journal article" date="2023" name="Plants (Basel)">
        <title>Annotation of the Turnera subulata (Passifloraceae) Draft Genome Reveals the S-Locus Evolved after the Divergence of Turneroideae from Passifloroideae in a Stepwise Manner.</title>
        <authorList>
            <person name="Henning P.M."/>
            <person name="Roalson E.H."/>
            <person name="Mir W."/>
            <person name="McCubbin A.G."/>
            <person name="Shore J.S."/>
        </authorList>
    </citation>
    <scope>NUCLEOTIDE SEQUENCE</scope>
    <source>
        <strain evidence="8">F60SS</strain>
    </source>
</reference>
<dbReference type="GO" id="GO:0005634">
    <property type="term" value="C:nucleus"/>
    <property type="evidence" value="ECO:0007669"/>
    <property type="project" value="UniProtKB-SubCell"/>
</dbReference>
<feature type="compositionally biased region" description="Basic residues" evidence="6">
    <location>
        <begin position="277"/>
        <end position="297"/>
    </location>
</feature>
<name>A0A9Q0JBH1_9ROSI</name>
<evidence type="ECO:0000256" key="1">
    <source>
        <dbReference type="ARBA" id="ARBA00004123"/>
    </source>
</evidence>
<feature type="region of interest" description="Disordered" evidence="6">
    <location>
        <begin position="156"/>
        <end position="311"/>
    </location>
</feature>
<accession>A0A9Q0JBH1</accession>
<dbReference type="PANTHER" id="PTHR31920:SF37">
    <property type="entry name" value="B3 DOMAIN-CONTAINING TRANSCRIPTION FACTOR VRN1"/>
    <property type="match status" value="1"/>
</dbReference>
<dbReference type="InterPro" id="IPR050655">
    <property type="entry name" value="Plant_B3_domain"/>
</dbReference>
<gene>
    <name evidence="8" type="ORF">Tsubulata_029624</name>
</gene>
<dbReference type="Proteomes" id="UP001141552">
    <property type="component" value="Unassembled WGS sequence"/>
</dbReference>
<evidence type="ECO:0000256" key="6">
    <source>
        <dbReference type="SAM" id="MobiDB-lite"/>
    </source>
</evidence>
<feature type="region of interest" description="Disordered" evidence="6">
    <location>
        <begin position="432"/>
        <end position="467"/>
    </location>
</feature>
<organism evidence="8 9">
    <name type="scientific">Turnera subulata</name>
    <dbReference type="NCBI Taxonomy" id="218843"/>
    <lineage>
        <taxon>Eukaryota</taxon>
        <taxon>Viridiplantae</taxon>
        <taxon>Streptophyta</taxon>
        <taxon>Embryophyta</taxon>
        <taxon>Tracheophyta</taxon>
        <taxon>Spermatophyta</taxon>
        <taxon>Magnoliopsida</taxon>
        <taxon>eudicotyledons</taxon>
        <taxon>Gunneridae</taxon>
        <taxon>Pentapetalae</taxon>
        <taxon>rosids</taxon>
        <taxon>fabids</taxon>
        <taxon>Malpighiales</taxon>
        <taxon>Passifloraceae</taxon>
        <taxon>Turnera</taxon>
    </lineage>
</organism>